<evidence type="ECO:0000313" key="2">
    <source>
        <dbReference type="RefSeq" id="XP_010278284.1"/>
    </source>
</evidence>
<dbReference type="OMA" id="AYTEWIE"/>
<gene>
    <name evidence="2" type="primary">LOC104612540</name>
</gene>
<dbReference type="Proteomes" id="UP000189703">
    <property type="component" value="Unplaced"/>
</dbReference>
<dbReference type="PANTHER" id="PTHR47481">
    <property type="match status" value="1"/>
</dbReference>
<dbReference type="KEGG" id="nnu:104612540"/>
<evidence type="ECO:0000313" key="1">
    <source>
        <dbReference type="Proteomes" id="UP000189703"/>
    </source>
</evidence>
<dbReference type="eggNOG" id="KOG0017">
    <property type="taxonomic scope" value="Eukaryota"/>
</dbReference>
<sequence length="230" mass="26034">MSISSQVSNSVNNQSSIVNLNLPLTITHLISIKLDRNNYLLWRSQFIPVLKGFKALGYVDEPISALPKFVKDKEGVLAQVIEHATSSKSIWDALARLFAFRSNARVMQLRFELSHLKKGNQCMADYIQKVRLISNSLAATGGIISDSELIQYVLGRLGPDFESLVTIIMVRSNGFTFDYMQALLLNHEIRVEHTKLCFDNYHPIANVASRYDKAKDTKHDVKKIKTNSDY</sequence>
<dbReference type="RefSeq" id="XP_010278284.1">
    <property type="nucleotide sequence ID" value="XM_010279982.1"/>
</dbReference>
<organism evidence="1 2">
    <name type="scientific">Nelumbo nucifera</name>
    <name type="common">Sacred lotus</name>
    <dbReference type="NCBI Taxonomy" id="4432"/>
    <lineage>
        <taxon>Eukaryota</taxon>
        <taxon>Viridiplantae</taxon>
        <taxon>Streptophyta</taxon>
        <taxon>Embryophyta</taxon>
        <taxon>Tracheophyta</taxon>
        <taxon>Spermatophyta</taxon>
        <taxon>Magnoliopsida</taxon>
        <taxon>Proteales</taxon>
        <taxon>Nelumbonaceae</taxon>
        <taxon>Nelumbo</taxon>
    </lineage>
</organism>
<accession>A0A1U8BE94</accession>
<dbReference type="OrthoDB" id="1912561at2759"/>
<reference evidence="2" key="1">
    <citation type="submission" date="2025-08" db="UniProtKB">
        <authorList>
            <consortium name="RefSeq"/>
        </authorList>
    </citation>
    <scope>IDENTIFICATION</scope>
</reference>
<name>A0A1U8BE94_NELNU</name>
<keyword evidence="1" id="KW-1185">Reference proteome</keyword>
<dbReference type="GeneID" id="104612540"/>
<dbReference type="Pfam" id="PF14223">
    <property type="entry name" value="Retrotran_gag_2"/>
    <property type="match status" value="1"/>
</dbReference>
<dbReference type="AlphaFoldDB" id="A0A1U8BE94"/>
<protein>
    <submittedName>
        <fullName evidence="2">Uncharacterized protein LOC104612540</fullName>
    </submittedName>
</protein>
<dbReference type="InParanoid" id="A0A1U8BE94"/>
<proteinExistence type="predicted"/>
<dbReference type="PANTHER" id="PTHR47481:SF22">
    <property type="entry name" value="RETROTRANSPOSON GAG DOMAIN-CONTAINING PROTEIN"/>
    <property type="match status" value="1"/>
</dbReference>